<keyword evidence="11 16" id="KW-1015">Disulfide bond</keyword>
<evidence type="ECO:0000256" key="12">
    <source>
        <dbReference type="ARBA" id="ARBA00023186"/>
    </source>
</evidence>
<sequence>MNWFKLRTLCILQGNDYVAILNQCSQGRGAWLLMAFTALALELTALWFQHVMLLKPCVLCIYERCALFGVLGAALIGAIAPKTPLRYVAMVIWLYSAFRGVQLTYEHTMLQLYPSPFATCDFMVRFPEWLPLDKWVPQVFVASGDCAERQWDFLGLEMPQWLLGIFIAYLIVAVLVVISQPFKAKKRDLFGR</sequence>
<evidence type="ECO:0000256" key="8">
    <source>
        <dbReference type="ARBA" id="ARBA00022989"/>
    </source>
</evidence>
<comment type="function">
    <text evidence="16">Required for disulfide bond formation in some periplasmic proteins. Acts by oxidizing the DsbA protein.</text>
</comment>
<dbReference type="PANTHER" id="PTHR36570">
    <property type="entry name" value="DISULFIDE BOND FORMATION PROTEIN B"/>
    <property type="match status" value="1"/>
</dbReference>
<feature type="transmembrane region" description="Helical" evidence="17">
    <location>
        <begin position="30"/>
        <end position="49"/>
    </location>
</feature>
<evidence type="ECO:0000256" key="7">
    <source>
        <dbReference type="ARBA" id="ARBA00022982"/>
    </source>
</evidence>
<feature type="topological domain" description="Periplasmic" evidence="16">
    <location>
        <begin position="106"/>
        <end position="160"/>
    </location>
</feature>
<comment type="subcellular location">
    <subcellularLocation>
        <location evidence="1">Cell inner membrane</location>
        <topology evidence="1">Multi-pass membrane protein</topology>
    </subcellularLocation>
    <subcellularLocation>
        <location evidence="16">Cell membrane</location>
        <topology evidence="16">Multi-pass membrane protein</topology>
    </subcellularLocation>
</comment>
<dbReference type="Pfam" id="PF02600">
    <property type="entry name" value="DsbB"/>
    <property type="match status" value="1"/>
</dbReference>
<feature type="transmembrane region" description="Helical" evidence="17">
    <location>
        <begin position="161"/>
        <end position="182"/>
    </location>
</feature>
<evidence type="ECO:0000256" key="11">
    <source>
        <dbReference type="ARBA" id="ARBA00023157"/>
    </source>
</evidence>
<evidence type="ECO:0000256" key="1">
    <source>
        <dbReference type="ARBA" id="ARBA00004429"/>
    </source>
</evidence>
<evidence type="ECO:0000256" key="14">
    <source>
        <dbReference type="ARBA" id="ARBA00068851"/>
    </source>
</evidence>
<dbReference type="PANTHER" id="PTHR36570:SF2">
    <property type="entry name" value="DISULFIDE BOND FORMATION PROTEIN B"/>
    <property type="match status" value="1"/>
</dbReference>
<keyword evidence="4 16" id="KW-1003">Cell membrane</keyword>
<feature type="disulfide bond" description="Redox-active" evidence="16">
    <location>
        <begin position="57"/>
        <end position="60"/>
    </location>
</feature>
<keyword evidence="12 16" id="KW-0143">Chaperone</keyword>
<feature type="topological domain" description="Cytoplasmic" evidence="16">
    <location>
        <begin position="180"/>
        <end position="192"/>
    </location>
</feature>
<dbReference type="AlphaFoldDB" id="A0A376RLL2"/>
<evidence type="ECO:0000256" key="5">
    <source>
        <dbReference type="ARBA" id="ARBA00022519"/>
    </source>
</evidence>
<evidence type="ECO:0000256" key="4">
    <source>
        <dbReference type="ARBA" id="ARBA00022475"/>
    </source>
</evidence>
<evidence type="ECO:0000256" key="9">
    <source>
        <dbReference type="ARBA" id="ARBA00023002"/>
    </source>
</evidence>
<evidence type="ECO:0000256" key="6">
    <source>
        <dbReference type="ARBA" id="ARBA00022692"/>
    </source>
</evidence>
<keyword evidence="8 16" id="KW-1133">Transmembrane helix</keyword>
<dbReference type="Proteomes" id="UP000254159">
    <property type="component" value="Unassembled WGS sequence"/>
</dbReference>
<dbReference type="InterPro" id="IPR022920">
    <property type="entry name" value="Disulphide_bond_form_DsbB"/>
</dbReference>
<dbReference type="InterPro" id="IPR023380">
    <property type="entry name" value="DsbB-like_sf"/>
</dbReference>
<keyword evidence="3 16" id="KW-0813">Transport</keyword>
<accession>A0A376RLL2</accession>
<dbReference type="NCBIfam" id="NF002485">
    <property type="entry name" value="PRK01749.1"/>
    <property type="match status" value="1"/>
</dbReference>
<keyword evidence="5" id="KW-0997">Cell inner membrane</keyword>
<organism evidence="18 19">
    <name type="scientific">Escherichia coli</name>
    <dbReference type="NCBI Taxonomy" id="562"/>
    <lineage>
        <taxon>Bacteria</taxon>
        <taxon>Pseudomonadati</taxon>
        <taxon>Pseudomonadota</taxon>
        <taxon>Gammaproteobacteria</taxon>
        <taxon>Enterobacterales</taxon>
        <taxon>Enterobacteriaceae</taxon>
        <taxon>Escherichia</taxon>
    </lineage>
</organism>
<evidence type="ECO:0000256" key="13">
    <source>
        <dbReference type="ARBA" id="ARBA00023284"/>
    </source>
</evidence>
<feature type="transmembrane region" description="Helical" evidence="17">
    <location>
        <begin position="61"/>
        <end position="80"/>
    </location>
</feature>
<name>A0A376RLL2_ECOLX</name>
<feature type="topological domain" description="Periplasmic" evidence="16">
    <location>
        <begin position="48"/>
        <end position="65"/>
    </location>
</feature>
<reference evidence="18 19" key="1">
    <citation type="submission" date="2018-06" db="EMBL/GenBank/DDBJ databases">
        <authorList>
            <consortium name="Pathogen Informatics"/>
            <person name="Doyle S."/>
        </authorList>
    </citation>
    <scope>NUCLEOTIDE SEQUENCE [LARGE SCALE GENOMIC DNA]</scope>
    <source>
        <strain evidence="18 19">NCTC10865</strain>
    </source>
</reference>
<evidence type="ECO:0000256" key="16">
    <source>
        <dbReference type="HAMAP-Rule" id="MF_00286"/>
    </source>
</evidence>
<dbReference type="GO" id="GO:0015035">
    <property type="term" value="F:protein-disulfide reductase activity"/>
    <property type="evidence" value="ECO:0007669"/>
    <property type="project" value="UniProtKB-UniRule"/>
</dbReference>
<dbReference type="GO" id="GO:0005886">
    <property type="term" value="C:plasma membrane"/>
    <property type="evidence" value="ECO:0007669"/>
    <property type="project" value="UniProtKB-SubCell"/>
</dbReference>
<keyword evidence="10 16" id="KW-0472">Membrane</keyword>
<evidence type="ECO:0000256" key="10">
    <source>
        <dbReference type="ARBA" id="ARBA00023136"/>
    </source>
</evidence>
<keyword evidence="6 16" id="KW-0812">Transmembrane</keyword>
<protein>
    <recommendedName>
        <fullName evidence="14 16">Disulfide bond formation protein B</fullName>
    </recommendedName>
    <alternativeName>
        <fullName evidence="15 16">Disulfide oxidoreductase</fullName>
    </alternativeName>
</protein>
<keyword evidence="13 16" id="KW-0676">Redox-active center</keyword>
<dbReference type="InterPro" id="IPR003752">
    <property type="entry name" value="DiS_bond_form_DsbB/BdbC"/>
</dbReference>
<dbReference type="SUPFAM" id="SSF158442">
    <property type="entry name" value="DsbB-like"/>
    <property type="match status" value="1"/>
</dbReference>
<evidence type="ECO:0000256" key="3">
    <source>
        <dbReference type="ARBA" id="ARBA00022448"/>
    </source>
</evidence>
<evidence type="ECO:0000313" key="18">
    <source>
        <dbReference type="EMBL" id="STI18267.1"/>
    </source>
</evidence>
<dbReference type="EMBL" id="UGCD01000002">
    <property type="protein sequence ID" value="STI18267.1"/>
    <property type="molecule type" value="Genomic_DNA"/>
</dbReference>
<gene>
    <name evidence="16 18" type="primary">dsbB</name>
    <name evidence="18" type="ORF">NCTC10865_03596</name>
</gene>
<dbReference type="HAMAP" id="MF_00286">
    <property type="entry name" value="DsbB"/>
    <property type="match status" value="1"/>
</dbReference>
<feature type="topological domain" description="Cytoplasmic" evidence="16">
    <location>
        <begin position="1"/>
        <end position="30"/>
    </location>
</feature>
<feature type="disulfide bond" description="Redox-active" evidence="16">
    <location>
        <begin position="120"/>
        <end position="146"/>
    </location>
</feature>
<dbReference type="InterPro" id="IPR050183">
    <property type="entry name" value="DsbB"/>
</dbReference>
<evidence type="ECO:0000256" key="15">
    <source>
        <dbReference type="ARBA" id="ARBA00078587"/>
    </source>
</evidence>
<dbReference type="GO" id="GO:0006457">
    <property type="term" value="P:protein folding"/>
    <property type="evidence" value="ECO:0007669"/>
    <property type="project" value="InterPro"/>
</dbReference>
<keyword evidence="9 16" id="KW-0560">Oxidoreductase</keyword>
<dbReference type="FunFam" id="1.20.1550.10:FF:000001">
    <property type="entry name" value="Disulfide bond formation protein B"/>
    <property type="match status" value="1"/>
</dbReference>
<evidence type="ECO:0000256" key="17">
    <source>
        <dbReference type="SAM" id="Phobius"/>
    </source>
</evidence>
<dbReference type="GO" id="GO:0009055">
    <property type="term" value="F:electron transfer activity"/>
    <property type="evidence" value="ECO:0007669"/>
    <property type="project" value="UniProtKB-UniRule"/>
</dbReference>
<dbReference type="Gene3D" id="1.20.1550.10">
    <property type="entry name" value="DsbB-like"/>
    <property type="match status" value="1"/>
</dbReference>
<proteinExistence type="inferred from homology"/>
<comment type="similarity">
    <text evidence="2 16">Belongs to the DsbB family.</text>
</comment>
<keyword evidence="7 16" id="KW-0249">Electron transport</keyword>
<evidence type="ECO:0000256" key="2">
    <source>
        <dbReference type="ARBA" id="ARBA00008823"/>
    </source>
</evidence>
<evidence type="ECO:0000313" key="19">
    <source>
        <dbReference type="Proteomes" id="UP000254159"/>
    </source>
</evidence>
<feature type="topological domain" description="Cytoplasmic" evidence="16">
    <location>
        <begin position="82"/>
        <end position="87"/>
    </location>
</feature>